<reference evidence="2 3" key="1">
    <citation type="submission" date="2020-08" db="EMBL/GenBank/DDBJ databases">
        <title>Genomic Encyclopedia of Type Strains, Phase IV (KMG-IV): sequencing the most valuable type-strain genomes for metagenomic binning, comparative biology and taxonomic classification.</title>
        <authorList>
            <person name="Goeker M."/>
        </authorList>
    </citation>
    <scope>NUCLEOTIDE SEQUENCE [LARGE SCALE GENOMIC DNA]</scope>
    <source>
        <strain evidence="2 3">DSM 21793</strain>
    </source>
</reference>
<feature type="domain" description="Cupin type-2" evidence="1">
    <location>
        <begin position="32"/>
        <end position="100"/>
    </location>
</feature>
<dbReference type="AlphaFoldDB" id="A0A839ZZC1"/>
<proteinExistence type="predicted"/>
<evidence type="ECO:0000313" key="2">
    <source>
        <dbReference type="EMBL" id="MBB3890502.1"/>
    </source>
</evidence>
<gene>
    <name evidence="2" type="ORF">GGQ61_001219</name>
</gene>
<dbReference type="InterPro" id="IPR014710">
    <property type="entry name" value="RmlC-like_jellyroll"/>
</dbReference>
<dbReference type="EMBL" id="JACIDK010000002">
    <property type="protein sequence ID" value="MBB3890502.1"/>
    <property type="molecule type" value="Genomic_DNA"/>
</dbReference>
<dbReference type="Gene3D" id="2.60.120.10">
    <property type="entry name" value="Jelly Rolls"/>
    <property type="match status" value="1"/>
</dbReference>
<organism evidence="2 3">
    <name type="scientific">Phenylobacterium haematophilum</name>
    <dbReference type="NCBI Taxonomy" id="98513"/>
    <lineage>
        <taxon>Bacteria</taxon>
        <taxon>Pseudomonadati</taxon>
        <taxon>Pseudomonadota</taxon>
        <taxon>Alphaproteobacteria</taxon>
        <taxon>Caulobacterales</taxon>
        <taxon>Caulobacteraceae</taxon>
        <taxon>Phenylobacterium</taxon>
    </lineage>
</organism>
<dbReference type="CDD" id="cd02223">
    <property type="entry name" value="cupin_Bh2720-like"/>
    <property type="match status" value="1"/>
</dbReference>
<evidence type="ECO:0000259" key="1">
    <source>
        <dbReference type="Pfam" id="PF07883"/>
    </source>
</evidence>
<dbReference type="InterPro" id="IPR013096">
    <property type="entry name" value="Cupin_2"/>
</dbReference>
<dbReference type="PANTHER" id="PTHR43346">
    <property type="entry name" value="LIGAND BINDING DOMAIN PROTEIN, PUTATIVE (AFU_ORTHOLOGUE AFUA_6G14370)-RELATED"/>
    <property type="match status" value="1"/>
</dbReference>
<accession>A0A839ZZC1</accession>
<comment type="caution">
    <text evidence="2">The sequence shown here is derived from an EMBL/GenBank/DDBJ whole genome shotgun (WGS) entry which is preliminary data.</text>
</comment>
<dbReference type="Pfam" id="PF07883">
    <property type="entry name" value="Cupin_2"/>
    <property type="match status" value="1"/>
</dbReference>
<protein>
    <submittedName>
        <fullName evidence="2">Mannose-6-phosphate isomerase-like protein (Cupin superfamily)</fullName>
    </submittedName>
</protein>
<dbReference type="InterPro" id="IPR052538">
    <property type="entry name" value="Flavonoid_dioxygenase-like"/>
</dbReference>
<keyword evidence="2" id="KW-0413">Isomerase</keyword>
<keyword evidence="3" id="KW-1185">Reference proteome</keyword>
<dbReference type="RefSeq" id="WP_183770707.1">
    <property type="nucleotide sequence ID" value="NZ_JACIDK010000002.1"/>
</dbReference>
<dbReference type="PANTHER" id="PTHR43346:SF1">
    <property type="entry name" value="QUERCETIN 2,3-DIOXYGENASE-RELATED"/>
    <property type="match status" value="1"/>
</dbReference>
<sequence length="138" mass="15403">MKGFVDDIEELTESNKDFRRVLYTGKHLQLVLMSLKPGEEIGEEVHDTHDQFFRIEKGKGEVLIDGVKTKVKADFAIIVPAGARHNVINTGDKALRLYTLYSPPEHRDGIVRATKAEAEASEEHFDGVLTEDGLGTKI</sequence>
<dbReference type="Proteomes" id="UP000530564">
    <property type="component" value="Unassembled WGS sequence"/>
</dbReference>
<dbReference type="SUPFAM" id="SSF51182">
    <property type="entry name" value="RmlC-like cupins"/>
    <property type="match status" value="1"/>
</dbReference>
<evidence type="ECO:0000313" key="3">
    <source>
        <dbReference type="Proteomes" id="UP000530564"/>
    </source>
</evidence>
<dbReference type="InterPro" id="IPR011051">
    <property type="entry name" value="RmlC_Cupin_sf"/>
</dbReference>
<dbReference type="GO" id="GO:0016853">
    <property type="term" value="F:isomerase activity"/>
    <property type="evidence" value="ECO:0007669"/>
    <property type="project" value="UniProtKB-KW"/>
</dbReference>
<name>A0A839ZZC1_9CAUL</name>